<feature type="domain" description="DUF1308" evidence="2">
    <location>
        <begin position="306"/>
        <end position="392"/>
    </location>
</feature>
<dbReference type="Pfam" id="PF07000">
    <property type="entry name" value="DUF1308"/>
    <property type="match status" value="1"/>
</dbReference>
<accession>A0ABR4D0A3</accession>
<dbReference type="Proteomes" id="UP001595075">
    <property type="component" value="Unassembled WGS sequence"/>
</dbReference>
<evidence type="ECO:0000313" key="4">
    <source>
        <dbReference type="Proteomes" id="UP001595075"/>
    </source>
</evidence>
<keyword evidence="4" id="KW-1185">Reference proteome</keyword>
<proteinExistence type="predicted"/>
<dbReference type="EMBL" id="JAZHXI010000001">
    <property type="protein sequence ID" value="KAL2075577.1"/>
    <property type="molecule type" value="Genomic_DNA"/>
</dbReference>
<feature type="compositionally biased region" description="Polar residues" evidence="1">
    <location>
        <begin position="1"/>
        <end position="11"/>
    </location>
</feature>
<reference evidence="3 4" key="1">
    <citation type="journal article" date="2024" name="Commun. Biol.">
        <title>Comparative genomic analysis of thermophilic fungi reveals convergent evolutionary adaptations and gene losses.</title>
        <authorList>
            <person name="Steindorff A.S."/>
            <person name="Aguilar-Pontes M.V."/>
            <person name="Robinson A.J."/>
            <person name="Andreopoulos B."/>
            <person name="LaButti K."/>
            <person name="Kuo A."/>
            <person name="Mondo S."/>
            <person name="Riley R."/>
            <person name="Otillar R."/>
            <person name="Haridas S."/>
            <person name="Lipzen A."/>
            <person name="Grimwood J."/>
            <person name="Schmutz J."/>
            <person name="Clum A."/>
            <person name="Reid I.D."/>
            <person name="Moisan M.C."/>
            <person name="Butler G."/>
            <person name="Nguyen T.T.M."/>
            <person name="Dewar K."/>
            <person name="Conant G."/>
            <person name="Drula E."/>
            <person name="Henrissat B."/>
            <person name="Hansel C."/>
            <person name="Singer S."/>
            <person name="Hutchinson M.I."/>
            <person name="de Vries R.P."/>
            <person name="Natvig D.O."/>
            <person name="Powell A.J."/>
            <person name="Tsang A."/>
            <person name="Grigoriev I.V."/>
        </authorList>
    </citation>
    <scope>NUCLEOTIDE SEQUENCE [LARGE SCALE GENOMIC DNA]</scope>
    <source>
        <strain evidence="3 4">CBS 494.80</strain>
    </source>
</reference>
<comment type="caution">
    <text evidence="3">The sequence shown here is derived from an EMBL/GenBank/DDBJ whole genome shotgun (WGS) entry which is preliminary data.</text>
</comment>
<evidence type="ECO:0000313" key="3">
    <source>
        <dbReference type="EMBL" id="KAL2075577.1"/>
    </source>
</evidence>
<feature type="region of interest" description="Disordered" evidence="1">
    <location>
        <begin position="1"/>
        <end position="51"/>
    </location>
</feature>
<evidence type="ECO:0000259" key="2">
    <source>
        <dbReference type="Pfam" id="PF07000"/>
    </source>
</evidence>
<organism evidence="3 4">
    <name type="scientific">Oculimacula yallundae</name>
    <dbReference type="NCBI Taxonomy" id="86028"/>
    <lineage>
        <taxon>Eukaryota</taxon>
        <taxon>Fungi</taxon>
        <taxon>Dikarya</taxon>
        <taxon>Ascomycota</taxon>
        <taxon>Pezizomycotina</taxon>
        <taxon>Leotiomycetes</taxon>
        <taxon>Helotiales</taxon>
        <taxon>Ploettnerulaceae</taxon>
        <taxon>Oculimacula</taxon>
    </lineage>
</organism>
<name>A0ABR4D0A3_9HELO</name>
<evidence type="ECO:0000256" key="1">
    <source>
        <dbReference type="SAM" id="MobiDB-lite"/>
    </source>
</evidence>
<protein>
    <recommendedName>
        <fullName evidence="2">DUF1308 domain-containing protein</fullName>
    </recommendedName>
</protein>
<dbReference type="InterPro" id="IPR010733">
    <property type="entry name" value="DUF1308"/>
</dbReference>
<sequence>MASANHPIQNGSSSSQSDEADDSQHGNEVAESMSSLALEDPEQEDTKQISIDMQRRCQQLLEELRDFQAHLKKLKKETRVEVKGFKGGLQSEMKALDRLAKADPKSPKTKHGLRSSNLQFYASVWSTAKTCTSVIGLLKRFYWPPSKDAQSTNGEAELQAIRKQNHALVDVVSQDGLEWIKVSSITEKKIIWDLAKAGWVGSDSESDDGLDPIEEDDEPEGLLKQVEALLKASRATLVRNRHPKIKLILPRIRSVPDSKEVGNIINKIRDLGVVVHTSDEIPEPPPLAEAVQRMAAERFNTFSEVLNIDCTILLAFASDLSHGRVESEDWHNKAISRQIEMEAKDQLLPNSLWPACGAKDMVCTSHAAVRMQEIVKTIGTENEKKRGELLLTTDSSRNREDILRDFQNLTDYPVPKEWALPIRIVDVDLPSLIEELPAVGEKVAETLTLINQSVFLYGWARDLTTLSSNGSVAKGMESVIEANRKDETTLGPDVWLSQSSRSLVGKEKQRRGFSENRLAEGFWECSGDAS</sequence>
<dbReference type="PANTHER" id="PTHR13379">
    <property type="entry name" value="UNCHARACTERIZED DUF1308"/>
    <property type="match status" value="1"/>
</dbReference>
<dbReference type="PANTHER" id="PTHR13379:SF0">
    <property type="entry name" value="UPF0415 PROTEIN C7ORF25"/>
    <property type="match status" value="1"/>
</dbReference>
<gene>
    <name evidence="3" type="ORF">VTL71DRAFT_520</name>
</gene>